<feature type="chain" id="PRO_5038520279" description="Integral membrane protein" evidence="1">
    <location>
        <begin position="26"/>
        <end position="264"/>
    </location>
</feature>
<evidence type="ECO:0000256" key="1">
    <source>
        <dbReference type="SAM" id="SignalP"/>
    </source>
</evidence>
<evidence type="ECO:0000313" key="2">
    <source>
        <dbReference type="EMBL" id="EID52737.1"/>
    </source>
</evidence>
<dbReference type="RefSeq" id="WP_006236840.1">
    <property type="nucleotide sequence ID" value="NZ_JH636049.1"/>
</dbReference>
<organism evidence="2 3">
    <name type="scientific">Saccharomonospora xinjiangensis XJ-54</name>
    <dbReference type="NCBI Taxonomy" id="882086"/>
    <lineage>
        <taxon>Bacteria</taxon>
        <taxon>Bacillati</taxon>
        <taxon>Actinomycetota</taxon>
        <taxon>Actinomycetes</taxon>
        <taxon>Pseudonocardiales</taxon>
        <taxon>Pseudonocardiaceae</taxon>
        <taxon>Saccharomonospora</taxon>
    </lineage>
</organism>
<feature type="signal peptide" evidence="1">
    <location>
        <begin position="1"/>
        <end position="25"/>
    </location>
</feature>
<sequence>MRRRRGWAVAIAVAGVVAASFAVTAGLTREPAQDSGREQVAEPVAFAADVVDVVRTGERSVRVVVELPSGGEDCGDDVRVEHVQDALPDRPDTVYANVMYSAPMPDVGACRGRRTAEVPLTVSAPLGERMLVFNAAFPAWTPDGDRYRRCDDLLGCHPPEDTCDPVWIDKAVYQLDVPVKRLRSVREVRACDGTWLILDVNPAAGRCAPDGGECEPGGDVARWFLRFDRDHWETVLRTSGAGCTGLDREFTDLPTELCATLPAP</sequence>
<dbReference type="HOGENOM" id="CLU_1026441_0_0_11"/>
<dbReference type="eggNOG" id="ENOG5033W6Q">
    <property type="taxonomic scope" value="Bacteria"/>
</dbReference>
<keyword evidence="1" id="KW-0732">Signal</keyword>
<dbReference type="Proteomes" id="UP000004691">
    <property type="component" value="Unassembled WGS sequence"/>
</dbReference>
<dbReference type="OrthoDB" id="3541931at2"/>
<evidence type="ECO:0000313" key="3">
    <source>
        <dbReference type="Proteomes" id="UP000004691"/>
    </source>
</evidence>
<protein>
    <recommendedName>
        <fullName evidence="4">Integral membrane protein</fullName>
    </recommendedName>
</protein>
<proteinExistence type="predicted"/>
<dbReference type="AlphaFoldDB" id="I0UXY4"/>
<evidence type="ECO:0008006" key="4">
    <source>
        <dbReference type="Google" id="ProtNLM"/>
    </source>
</evidence>
<keyword evidence="3" id="KW-1185">Reference proteome</keyword>
<dbReference type="EMBL" id="JH636049">
    <property type="protein sequence ID" value="EID52737.1"/>
    <property type="molecule type" value="Genomic_DNA"/>
</dbReference>
<name>I0UXY4_9PSEU</name>
<reference evidence="2 3" key="1">
    <citation type="submission" date="2012-01" db="EMBL/GenBank/DDBJ databases">
        <title>Improved High-Quality Draft sequence of Saccharomonospora xinjiangensis XJ-54.</title>
        <authorList>
            <consortium name="US DOE Joint Genome Institute"/>
            <person name="Lucas S."/>
            <person name="Han J."/>
            <person name="Lapidus A."/>
            <person name="Cheng J.-F."/>
            <person name="Goodwin L."/>
            <person name="Pitluck S."/>
            <person name="Peters L."/>
            <person name="Mikhailova N."/>
            <person name="Teshima H."/>
            <person name="Detter J.C."/>
            <person name="Han C."/>
            <person name="Tapia R."/>
            <person name="Land M."/>
            <person name="Hauser L."/>
            <person name="Kyrpides N."/>
            <person name="Ivanova N."/>
            <person name="Pagani I."/>
            <person name="Brambilla E.-M."/>
            <person name="Klenk H.-P."/>
            <person name="Woyke T."/>
        </authorList>
    </citation>
    <scope>NUCLEOTIDE SEQUENCE [LARGE SCALE GENOMIC DNA]</scope>
    <source>
        <strain evidence="2 3">XJ-54</strain>
    </source>
</reference>
<gene>
    <name evidence="2" type="ORF">SacxiDRAFT_0461</name>
</gene>
<accession>I0UXY4</accession>